<evidence type="ECO:0008006" key="4">
    <source>
        <dbReference type="Google" id="ProtNLM"/>
    </source>
</evidence>
<accession>A0A9D1HAG5</accession>
<gene>
    <name evidence="2" type="ORF">IAC44_01260</name>
</gene>
<comment type="caution">
    <text evidence="2">The sequence shown here is derived from an EMBL/GenBank/DDBJ whole genome shotgun (WGS) entry which is preliminary data.</text>
</comment>
<sequence>MARKQHPAHPEDAPRAQEQHEAFTQEDLSKVWDRLCEEAGNEKRFGLHTAMNAAELRLGENFTVEIAVSSSAAAHELEENMLEVLAYLRSRLHNSAITHRITVNENVRERKPYTPKEKYEYLKEKNPLLEKMREELDLNIDF</sequence>
<organism evidence="2 3">
    <name type="scientific">Candidatus Merdimorpha stercoravium</name>
    <dbReference type="NCBI Taxonomy" id="2840863"/>
    <lineage>
        <taxon>Bacteria</taxon>
        <taxon>Pseudomonadati</taxon>
        <taxon>Bacteroidota</taxon>
        <taxon>Flavobacteriia</taxon>
        <taxon>Flavobacteriales</taxon>
        <taxon>Candidatus Merdimorpha</taxon>
    </lineage>
</organism>
<dbReference type="EMBL" id="DVLY01000029">
    <property type="protein sequence ID" value="HIT97447.1"/>
    <property type="molecule type" value="Genomic_DNA"/>
</dbReference>
<protein>
    <recommendedName>
        <fullName evidence="4">DNA polymerase III subunit gamma/tau</fullName>
    </recommendedName>
</protein>
<feature type="compositionally biased region" description="Basic and acidic residues" evidence="1">
    <location>
        <begin position="8"/>
        <end position="24"/>
    </location>
</feature>
<proteinExistence type="predicted"/>
<reference evidence="2" key="2">
    <citation type="journal article" date="2021" name="PeerJ">
        <title>Extensive microbial diversity within the chicken gut microbiome revealed by metagenomics and culture.</title>
        <authorList>
            <person name="Gilroy R."/>
            <person name="Ravi A."/>
            <person name="Getino M."/>
            <person name="Pursley I."/>
            <person name="Horton D.L."/>
            <person name="Alikhan N.F."/>
            <person name="Baker D."/>
            <person name="Gharbi K."/>
            <person name="Hall N."/>
            <person name="Watson M."/>
            <person name="Adriaenssens E.M."/>
            <person name="Foster-Nyarko E."/>
            <person name="Jarju S."/>
            <person name="Secka A."/>
            <person name="Antonio M."/>
            <person name="Oren A."/>
            <person name="Chaudhuri R.R."/>
            <person name="La Ragione R."/>
            <person name="Hildebrand F."/>
            <person name="Pallen M.J."/>
        </authorList>
    </citation>
    <scope>NUCLEOTIDE SEQUENCE</scope>
    <source>
        <strain evidence="2">1383</strain>
    </source>
</reference>
<evidence type="ECO:0000256" key="1">
    <source>
        <dbReference type="SAM" id="MobiDB-lite"/>
    </source>
</evidence>
<evidence type="ECO:0000313" key="3">
    <source>
        <dbReference type="Proteomes" id="UP000824161"/>
    </source>
</evidence>
<feature type="region of interest" description="Disordered" evidence="1">
    <location>
        <begin position="1"/>
        <end position="24"/>
    </location>
</feature>
<dbReference type="AlphaFoldDB" id="A0A9D1HAG5"/>
<dbReference type="Proteomes" id="UP000824161">
    <property type="component" value="Unassembled WGS sequence"/>
</dbReference>
<evidence type="ECO:0000313" key="2">
    <source>
        <dbReference type="EMBL" id="HIT97447.1"/>
    </source>
</evidence>
<reference evidence="2" key="1">
    <citation type="submission" date="2020-10" db="EMBL/GenBank/DDBJ databases">
        <authorList>
            <person name="Gilroy R."/>
        </authorList>
    </citation>
    <scope>NUCLEOTIDE SEQUENCE</scope>
    <source>
        <strain evidence="2">1383</strain>
    </source>
</reference>
<name>A0A9D1HAG5_9FLAO</name>